<name>A0A3L6T5V8_PANMI</name>
<feature type="compositionally biased region" description="Basic and acidic residues" evidence="1">
    <location>
        <begin position="91"/>
        <end position="100"/>
    </location>
</feature>
<reference evidence="3" key="1">
    <citation type="journal article" date="2019" name="Nat. Commun.">
        <title>The genome of broomcorn millet.</title>
        <authorList>
            <person name="Zou C."/>
            <person name="Miki D."/>
            <person name="Li D."/>
            <person name="Tang Q."/>
            <person name="Xiao L."/>
            <person name="Rajput S."/>
            <person name="Deng P."/>
            <person name="Jia W."/>
            <person name="Huang R."/>
            <person name="Zhang M."/>
            <person name="Sun Y."/>
            <person name="Hu J."/>
            <person name="Fu X."/>
            <person name="Schnable P.S."/>
            <person name="Li F."/>
            <person name="Zhang H."/>
            <person name="Feng B."/>
            <person name="Zhu X."/>
            <person name="Liu R."/>
            <person name="Schnable J.C."/>
            <person name="Zhu J.-K."/>
            <person name="Zhang H."/>
        </authorList>
    </citation>
    <scope>NUCLEOTIDE SEQUENCE [LARGE SCALE GENOMIC DNA]</scope>
</reference>
<gene>
    <name evidence="2" type="ORF">C2845_PM03G04570</name>
</gene>
<feature type="compositionally biased region" description="Polar residues" evidence="1">
    <location>
        <begin position="18"/>
        <end position="31"/>
    </location>
</feature>
<evidence type="ECO:0000313" key="3">
    <source>
        <dbReference type="Proteomes" id="UP000275267"/>
    </source>
</evidence>
<feature type="compositionally biased region" description="Basic and acidic residues" evidence="1">
    <location>
        <begin position="155"/>
        <end position="175"/>
    </location>
</feature>
<protein>
    <recommendedName>
        <fullName evidence="4">NAC domain-containing protein</fullName>
    </recommendedName>
</protein>
<organism evidence="2 3">
    <name type="scientific">Panicum miliaceum</name>
    <name type="common">Proso millet</name>
    <name type="synonym">Broomcorn millet</name>
    <dbReference type="NCBI Taxonomy" id="4540"/>
    <lineage>
        <taxon>Eukaryota</taxon>
        <taxon>Viridiplantae</taxon>
        <taxon>Streptophyta</taxon>
        <taxon>Embryophyta</taxon>
        <taxon>Tracheophyta</taxon>
        <taxon>Spermatophyta</taxon>
        <taxon>Magnoliopsida</taxon>
        <taxon>Liliopsida</taxon>
        <taxon>Poales</taxon>
        <taxon>Poaceae</taxon>
        <taxon>PACMAD clade</taxon>
        <taxon>Panicoideae</taxon>
        <taxon>Panicodae</taxon>
        <taxon>Paniceae</taxon>
        <taxon>Panicinae</taxon>
        <taxon>Panicum</taxon>
        <taxon>Panicum sect. Panicum</taxon>
    </lineage>
</organism>
<dbReference type="EMBL" id="PQIB02000002">
    <property type="protein sequence ID" value="RLN33489.1"/>
    <property type="molecule type" value="Genomic_DNA"/>
</dbReference>
<evidence type="ECO:0000313" key="2">
    <source>
        <dbReference type="EMBL" id="RLN33489.1"/>
    </source>
</evidence>
<feature type="region of interest" description="Disordered" evidence="1">
    <location>
        <begin position="87"/>
        <end position="175"/>
    </location>
</feature>
<feature type="region of interest" description="Disordered" evidence="1">
    <location>
        <begin position="1"/>
        <end position="43"/>
    </location>
</feature>
<keyword evidence="3" id="KW-1185">Reference proteome</keyword>
<sequence>MNPFCPSPSPIAHRMPSRPSSPATANNNSGTRLAGGSDGGCVHAHERGRGVLLAHRPTDEELLTHYLALKAADAGFTPAAVCDVEWTTSTGREKEVRDSDVGCGEGGGDGEGEAGSEAGRWSMSGVEAETWSTARRTARQRRGVESEGKGSPGGAKREAGEGAARTEEEDDGGGR</sequence>
<evidence type="ECO:0000256" key="1">
    <source>
        <dbReference type="SAM" id="MobiDB-lite"/>
    </source>
</evidence>
<dbReference type="AlphaFoldDB" id="A0A3L6T5V8"/>
<dbReference type="Proteomes" id="UP000275267">
    <property type="component" value="Unassembled WGS sequence"/>
</dbReference>
<comment type="caution">
    <text evidence="2">The sequence shown here is derived from an EMBL/GenBank/DDBJ whole genome shotgun (WGS) entry which is preliminary data.</text>
</comment>
<evidence type="ECO:0008006" key="4">
    <source>
        <dbReference type="Google" id="ProtNLM"/>
    </source>
</evidence>
<proteinExistence type="predicted"/>
<accession>A0A3L6T5V8</accession>